<organism evidence="1 2">
    <name type="scientific">Mollisia scopiformis</name>
    <name type="common">Conifer needle endophyte fungus</name>
    <name type="synonym">Phialocephala scopiformis</name>
    <dbReference type="NCBI Taxonomy" id="149040"/>
    <lineage>
        <taxon>Eukaryota</taxon>
        <taxon>Fungi</taxon>
        <taxon>Dikarya</taxon>
        <taxon>Ascomycota</taxon>
        <taxon>Pezizomycotina</taxon>
        <taxon>Leotiomycetes</taxon>
        <taxon>Helotiales</taxon>
        <taxon>Mollisiaceae</taxon>
        <taxon>Mollisia</taxon>
    </lineage>
</organism>
<accession>A0A194WTE6</accession>
<evidence type="ECO:0000313" key="2">
    <source>
        <dbReference type="Proteomes" id="UP000070700"/>
    </source>
</evidence>
<name>A0A194WTE6_MOLSC</name>
<proteinExistence type="predicted"/>
<dbReference type="AlphaFoldDB" id="A0A194WTE6"/>
<dbReference type="GeneID" id="28831178"/>
<dbReference type="RefSeq" id="XP_018065591.1">
    <property type="nucleotide sequence ID" value="XM_018221452.1"/>
</dbReference>
<dbReference type="InParanoid" id="A0A194WTE6"/>
<gene>
    <name evidence="1" type="ORF">LY89DRAFT_759070</name>
</gene>
<dbReference type="Proteomes" id="UP000070700">
    <property type="component" value="Unassembled WGS sequence"/>
</dbReference>
<protein>
    <submittedName>
        <fullName evidence="1">Uncharacterized protein</fullName>
    </submittedName>
</protein>
<reference evidence="1 2" key="1">
    <citation type="submission" date="2015-10" db="EMBL/GenBank/DDBJ databases">
        <title>Full genome of DAOMC 229536 Phialocephala scopiformis, a fungal endophyte of spruce producing the potent anti-insectan compound rugulosin.</title>
        <authorList>
            <consortium name="DOE Joint Genome Institute"/>
            <person name="Walker A.K."/>
            <person name="Frasz S.L."/>
            <person name="Seifert K.A."/>
            <person name="Miller J.D."/>
            <person name="Mondo S.J."/>
            <person name="Labutti K."/>
            <person name="Lipzen A."/>
            <person name="Dockter R."/>
            <person name="Kennedy M."/>
            <person name="Grigoriev I.V."/>
            <person name="Spatafora J.W."/>
        </authorList>
    </citation>
    <scope>NUCLEOTIDE SEQUENCE [LARGE SCALE GENOMIC DNA]</scope>
    <source>
        <strain evidence="1 2">CBS 120377</strain>
    </source>
</reference>
<dbReference type="KEGG" id="psco:LY89DRAFT_759070"/>
<keyword evidence="2" id="KW-1185">Reference proteome</keyword>
<dbReference type="EMBL" id="KQ947427">
    <property type="protein sequence ID" value="KUJ11236.1"/>
    <property type="molecule type" value="Genomic_DNA"/>
</dbReference>
<evidence type="ECO:0000313" key="1">
    <source>
        <dbReference type="EMBL" id="KUJ11236.1"/>
    </source>
</evidence>
<sequence>MEYTTLSADANSPLVEPYYKCYWYFGKWSAVFLCDASDDPIRNSFINFKLIEANEHLRNDLGAQADSVFGLIFVDTLDDGDDPFLYWRKDCRLAGGLQTTICGWAKRYSALEQRLSMMEKNKLRMRTEYIDMGDAESEGADKDEDRRGDD</sequence>